<feature type="non-terminal residue" evidence="9">
    <location>
        <position position="369"/>
    </location>
</feature>
<dbReference type="PROSITE" id="PS00108">
    <property type="entry name" value="PROTEIN_KINASE_ST"/>
    <property type="match status" value="1"/>
</dbReference>
<dbReference type="Proteomes" id="UP000008141">
    <property type="component" value="Unassembled WGS sequence"/>
</dbReference>
<dbReference type="PANTHER" id="PTHR24349">
    <property type="entry name" value="SERINE/THREONINE-PROTEIN KINASE"/>
    <property type="match status" value="1"/>
</dbReference>
<gene>
    <name evidence="9" type="ORF">CHLNCDRAFT_35404</name>
</gene>
<reference evidence="9 10" key="1">
    <citation type="journal article" date="2010" name="Plant Cell">
        <title>The Chlorella variabilis NC64A genome reveals adaptation to photosymbiosis, coevolution with viruses, and cryptic sex.</title>
        <authorList>
            <person name="Blanc G."/>
            <person name="Duncan G."/>
            <person name="Agarkova I."/>
            <person name="Borodovsky M."/>
            <person name="Gurnon J."/>
            <person name="Kuo A."/>
            <person name="Lindquist E."/>
            <person name="Lucas S."/>
            <person name="Pangilinan J."/>
            <person name="Polle J."/>
            <person name="Salamov A."/>
            <person name="Terry A."/>
            <person name="Yamada T."/>
            <person name="Dunigan D.D."/>
            <person name="Grigoriev I.V."/>
            <person name="Claverie J.M."/>
            <person name="Van Etten J.L."/>
        </authorList>
    </citation>
    <scope>NUCLEOTIDE SEQUENCE [LARGE SCALE GENOMIC DNA]</scope>
    <source>
        <strain evidence="9 10">NC64A</strain>
    </source>
</reference>
<evidence type="ECO:0000256" key="1">
    <source>
        <dbReference type="ARBA" id="ARBA00022527"/>
    </source>
</evidence>
<keyword evidence="5 6" id="KW-0067">ATP-binding</keyword>
<dbReference type="SUPFAM" id="SSF56112">
    <property type="entry name" value="Protein kinase-like (PK-like)"/>
    <property type="match status" value="1"/>
</dbReference>
<evidence type="ECO:0000313" key="10">
    <source>
        <dbReference type="Proteomes" id="UP000008141"/>
    </source>
</evidence>
<evidence type="ECO:0000256" key="7">
    <source>
        <dbReference type="RuleBase" id="RU000304"/>
    </source>
</evidence>
<protein>
    <recommendedName>
        <fullName evidence="8">Protein kinase domain-containing protein</fullName>
    </recommendedName>
</protein>
<name>E1ZF99_CHLVA</name>
<sequence>MAWGKKQPSDKAPHLGYSSGFAERYELGKEIGRGGNGVVRLGRCIASGRTVAIKSIPKVLADPNASERKKAEQIPYLKREVEVLLALRGTLNVANLEEVCEDGSHVHLVLEHCSGGELLARTKSARHYSERTAASFLRAVLRAVAVCHAKRIIHRDIKPENFLLLSEEETSPIKAIDFGLAVFFDPQQLPVTGLNPEGTPWYLAPECCRAKWYPVSDVWAVGVMACYLLTGAYPFLDRMSPKMPDLVRTLRSICFEELDLAQPQFQALSEEARTFIQGLLVKDPLQRPSAEEALRHPFLKGKKEDRAAGKPLDKTVVQRIQRFAQNSLFKRSVLEHIAADLLAMHFTPEPTSHGASVFKERSVKGGQAF</sequence>
<evidence type="ECO:0000256" key="2">
    <source>
        <dbReference type="ARBA" id="ARBA00022679"/>
    </source>
</evidence>
<feature type="domain" description="Protein kinase" evidence="8">
    <location>
        <begin position="25"/>
        <end position="299"/>
    </location>
</feature>
<dbReference type="GO" id="GO:0005524">
    <property type="term" value="F:ATP binding"/>
    <property type="evidence" value="ECO:0007669"/>
    <property type="project" value="UniProtKB-UniRule"/>
</dbReference>
<dbReference type="InterPro" id="IPR011009">
    <property type="entry name" value="Kinase-like_dom_sf"/>
</dbReference>
<dbReference type="PROSITE" id="PS00107">
    <property type="entry name" value="PROTEIN_KINASE_ATP"/>
    <property type="match status" value="1"/>
</dbReference>
<keyword evidence="4" id="KW-0418">Kinase</keyword>
<dbReference type="InterPro" id="IPR050205">
    <property type="entry name" value="CDPK_Ser/Thr_kinases"/>
</dbReference>
<dbReference type="OMA" id="CHAKRII"/>
<comment type="similarity">
    <text evidence="7">Belongs to the protein kinase superfamily.</text>
</comment>
<dbReference type="InterPro" id="IPR008271">
    <property type="entry name" value="Ser/Thr_kinase_AS"/>
</dbReference>
<dbReference type="KEGG" id="cvr:CHLNCDRAFT_35404"/>
<dbReference type="InterPro" id="IPR000719">
    <property type="entry name" value="Prot_kinase_dom"/>
</dbReference>
<dbReference type="Pfam" id="PF00069">
    <property type="entry name" value="Pkinase"/>
    <property type="match status" value="1"/>
</dbReference>
<evidence type="ECO:0000256" key="3">
    <source>
        <dbReference type="ARBA" id="ARBA00022741"/>
    </source>
</evidence>
<dbReference type="STRING" id="554065.E1ZF99"/>
<keyword evidence="1 7" id="KW-0723">Serine/threonine-protein kinase</keyword>
<dbReference type="AlphaFoldDB" id="E1ZF99"/>
<evidence type="ECO:0000259" key="8">
    <source>
        <dbReference type="PROSITE" id="PS50011"/>
    </source>
</evidence>
<dbReference type="Gene3D" id="1.10.510.10">
    <property type="entry name" value="Transferase(Phosphotransferase) domain 1"/>
    <property type="match status" value="1"/>
</dbReference>
<keyword evidence="3 6" id="KW-0547">Nucleotide-binding</keyword>
<dbReference type="InterPro" id="IPR017441">
    <property type="entry name" value="Protein_kinase_ATP_BS"/>
</dbReference>
<dbReference type="RefSeq" id="XP_005847565.1">
    <property type="nucleotide sequence ID" value="XM_005847503.1"/>
</dbReference>
<keyword evidence="10" id="KW-1185">Reference proteome</keyword>
<accession>E1ZF99</accession>
<evidence type="ECO:0000256" key="4">
    <source>
        <dbReference type="ARBA" id="ARBA00022777"/>
    </source>
</evidence>
<proteinExistence type="inferred from homology"/>
<dbReference type="InParanoid" id="E1ZF99"/>
<feature type="binding site" evidence="6">
    <location>
        <position position="54"/>
    </location>
    <ligand>
        <name>ATP</name>
        <dbReference type="ChEBI" id="CHEBI:30616"/>
    </ligand>
</feature>
<keyword evidence="2" id="KW-0808">Transferase</keyword>
<dbReference type="OrthoDB" id="40902at2759"/>
<dbReference type="GeneID" id="17355009"/>
<dbReference type="GO" id="GO:0004674">
    <property type="term" value="F:protein serine/threonine kinase activity"/>
    <property type="evidence" value="ECO:0007669"/>
    <property type="project" value="UniProtKB-KW"/>
</dbReference>
<dbReference type="EMBL" id="GL433844">
    <property type="protein sequence ID" value="EFN55463.1"/>
    <property type="molecule type" value="Genomic_DNA"/>
</dbReference>
<evidence type="ECO:0000256" key="5">
    <source>
        <dbReference type="ARBA" id="ARBA00022840"/>
    </source>
</evidence>
<organism evidence="10">
    <name type="scientific">Chlorella variabilis</name>
    <name type="common">Green alga</name>
    <dbReference type="NCBI Taxonomy" id="554065"/>
    <lineage>
        <taxon>Eukaryota</taxon>
        <taxon>Viridiplantae</taxon>
        <taxon>Chlorophyta</taxon>
        <taxon>core chlorophytes</taxon>
        <taxon>Trebouxiophyceae</taxon>
        <taxon>Chlorellales</taxon>
        <taxon>Chlorellaceae</taxon>
        <taxon>Chlorella clade</taxon>
        <taxon>Chlorella</taxon>
    </lineage>
</organism>
<evidence type="ECO:0000313" key="9">
    <source>
        <dbReference type="EMBL" id="EFN55463.1"/>
    </source>
</evidence>
<dbReference type="SMART" id="SM00220">
    <property type="entry name" value="S_TKc"/>
    <property type="match status" value="1"/>
</dbReference>
<dbReference type="PROSITE" id="PS50011">
    <property type="entry name" value="PROTEIN_KINASE_DOM"/>
    <property type="match status" value="1"/>
</dbReference>
<dbReference type="eggNOG" id="KOG0032">
    <property type="taxonomic scope" value="Eukaryota"/>
</dbReference>
<evidence type="ECO:0000256" key="6">
    <source>
        <dbReference type="PROSITE-ProRule" id="PRU10141"/>
    </source>
</evidence>